<sequence>MFSYEVDKECFLEEMCMWTSIYIANNRKQADHLKTLLSNEEILTNIRPVGIAATTGEGMFEIQVLESEVDEAQAIVCQGSANH</sequence>
<evidence type="ECO:0000313" key="2">
    <source>
        <dbReference type="Proteomes" id="UP000199662"/>
    </source>
</evidence>
<evidence type="ECO:0008006" key="3">
    <source>
        <dbReference type="Google" id="ProtNLM"/>
    </source>
</evidence>
<dbReference type="STRING" id="84035.SAMN05660742_10553"/>
<protein>
    <recommendedName>
        <fullName evidence="3">Signal transducing protein</fullName>
    </recommendedName>
</protein>
<keyword evidence="2" id="KW-1185">Reference proteome</keyword>
<evidence type="ECO:0000313" key="1">
    <source>
        <dbReference type="EMBL" id="SEJ26654.1"/>
    </source>
</evidence>
<dbReference type="AlphaFoldDB" id="A0A1H6XGJ6"/>
<proteinExistence type="predicted"/>
<accession>A0A1H6XGJ6</accession>
<dbReference type="EMBL" id="FNZK01000005">
    <property type="protein sequence ID" value="SEJ26654.1"/>
    <property type="molecule type" value="Genomic_DNA"/>
</dbReference>
<reference evidence="1 2" key="1">
    <citation type="submission" date="2016-10" db="EMBL/GenBank/DDBJ databases">
        <authorList>
            <person name="de Groot N.N."/>
        </authorList>
    </citation>
    <scope>NUCLEOTIDE SEQUENCE [LARGE SCALE GENOMIC DNA]</scope>
    <source>
        <strain evidence="1 2">DSM 2179</strain>
    </source>
</reference>
<dbReference type="Proteomes" id="UP000199662">
    <property type="component" value="Unassembled WGS sequence"/>
</dbReference>
<gene>
    <name evidence="1" type="ORF">SAMN05660742_10553</name>
</gene>
<name>A0A1H6XGJ6_9FIRM</name>
<organism evidence="1 2">
    <name type="scientific">Propionispira arboris</name>
    <dbReference type="NCBI Taxonomy" id="84035"/>
    <lineage>
        <taxon>Bacteria</taxon>
        <taxon>Bacillati</taxon>
        <taxon>Bacillota</taxon>
        <taxon>Negativicutes</taxon>
        <taxon>Selenomonadales</taxon>
        <taxon>Selenomonadaceae</taxon>
        <taxon>Propionispira</taxon>
    </lineage>
</organism>